<dbReference type="InterPro" id="IPR003961">
    <property type="entry name" value="FN3_dom"/>
</dbReference>
<dbReference type="PROSITE" id="PS50853">
    <property type="entry name" value="FN3"/>
    <property type="match status" value="1"/>
</dbReference>
<name>A0ABX2GZE7_9FIRM</name>
<dbReference type="Pfam" id="PF00041">
    <property type="entry name" value="fn3"/>
    <property type="match status" value="1"/>
</dbReference>
<gene>
    <name evidence="3" type="ORF">HFM93_08705</name>
</gene>
<dbReference type="InterPro" id="IPR036116">
    <property type="entry name" value="FN3_sf"/>
</dbReference>
<accession>A0ABX2GZE7</accession>
<evidence type="ECO:0000259" key="2">
    <source>
        <dbReference type="PROSITE" id="PS50853"/>
    </source>
</evidence>
<protein>
    <recommendedName>
        <fullName evidence="2">Fibronectin type-III domain-containing protein</fullName>
    </recommendedName>
</protein>
<dbReference type="EMBL" id="JAAWUZ010000028">
    <property type="protein sequence ID" value="NSG30354.1"/>
    <property type="molecule type" value="Genomic_DNA"/>
</dbReference>
<keyword evidence="4" id="KW-1185">Reference proteome</keyword>
<dbReference type="PANTHER" id="PTHR46333:SF2">
    <property type="entry name" value="CYTOKINESIS PROTEIN 3"/>
    <property type="match status" value="1"/>
</dbReference>
<feature type="domain" description="Fibronectin type-III" evidence="2">
    <location>
        <begin position="831"/>
        <end position="929"/>
    </location>
</feature>
<dbReference type="InterPro" id="IPR002931">
    <property type="entry name" value="Transglutaminase-like"/>
</dbReference>
<reference evidence="3 4" key="1">
    <citation type="journal article" date="2020" name="Cell Host Microbe">
        <title>Functional and Genomic Variation between Human-Derived Isolates of Lachnospiraceae Reveals Inter- and Intra-Species Diversity.</title>
        <authorList>
            <person name="Sorbara M.T."/>
            <person name="Littmann E.R."/>
            <person name="Fontana E."/>
            <person name="Moody T.U."/>
            <person name="Kohout C.E."/>
            <person name="Gjonbalaj M."/>
            <person name="Eaton V."/>
            <person name="Seok R."/>
            <person name="Leiner I.M."/>
            <person name="Pamer E.G."/>
        </authorList>
    </citation>
    <scope>NUCLEOTIDE SEQUENCE [LARGE SCALE GENOMIC DNA]</scope>
    <source>
        <strain evidence="3 4">MSK.14.16</strain>
    </source>
</reference>
<dbReference type="InterPro" id="IPR013783">
    <property type="entry name" value="Ig-like_fold"/>
</dbReference>
<dbReference type="Gene3D" id="2.60.40.10">
    <property type="entry name" value="Immunoglobulins"/>
    <property type="match status" value="1"/>
</dbReference>
<dbReference type="Gene3D" id="3.10.620.30">
    <property type="match status" value="1"/>
</dbReference>
<dbReference type="RefSeq" id="WP_173866428.1">
    <property type="nucleotide sequence ID" value="NZ_JAAWUU010000028.1"/>
</dbReference>
<dbReference type="Proteomes" id="UP000821846">
    <property type="component" value="Unassembled WGS sequence"/>
</dbReference>
<feature type="compositionally biased region" description="Low complexity" evidence="1">
    <location>
        <begin position="731"/>
        <end position="747"/>
    </location>
</feature>
<dbReference type="SUPFAM" id="SSF49265">
    <property type="entry name" value="Fibronectin type III"/>
    <property type="match status" value="1"/>
</dbReference>
<dbReference type="Pfam" id="PF01841">
    <property type="entry name" value="Transglut_core"/>
    <property type="match status" value="1"/>
</dbReference>
<dbReference type="InterPro" id="IPR038765">
    <property type="entry name" value="Papain-like_cys_pep_sf"/>
</dbReference>
<evidence type="ECO:0000313" key="4">
    <source>
        <dbReference type="Proteomes" id="UP000821846"/>
    </source>
</evidence>
<proteinExistence type="predicted"/>
<feature type="region of interest" description="Disordered" evidence="1">
    <location>
        <begin position="725"/>
        <end position="750"/>
    </location>
</feature>
<evidence type="ECO:0000256" key="1">
    <source>
        <dbReference type="SAM" id="MobiDB-lite"/>
    </source>
</evidence>
<comment type="caution">
    <text evidence="3">The sequence shown here is derived from an EMBL/GenBank/DDBJ whole genome shotgun (WGS) entry which is preliminary data.</text>
</comment>
<evidence type="ECO:0000313" key="3">
    <source>
        <dbReference type="EMBL" id="NSG30354.1"/>
    </source>
</evidence>
<dbReference type="InterPro" id="IPR052557">
    <property type="entry name" value="CAP/Cytokinesis_protein"/>
</dbReference>
<organism evidence="3 4">
    <name type="scientific">Faecalicatena fissicatena</name>
    <dbReference type="NCBI Taxonomy" id="290055"/>
    <lineage>
        <taxon>Bacteria</taxon>
        <taxon>Bacillati</taxon>
        <taxon>Bacillota</taxon>
        <taxon>Clostridia</taxon>
        <taxon>Lachnospirales</taxon>
        <taxon>Lachnospiraceae</taxon>
        <taxon>Faecalicatena</taxon>
    </lineage>
</organism>
<dbReference type="PANTHER" id="PTHR46333">
    <property type="entry name" value="CYTOKINESIS PROTEIN 3"/>
    <property type="match status" value="1"/>
</dbReference>
<sequence>MEEKREKQFRRIICCLLPLCLFLVWVNILPVSAQTQLSASAQIQSAAPWGTETVKETRAYYDGAYWRVPAGWYHYQPTKDVWKDLLVSNSEDYFTDYYVAVWKKADGGYELAGQIGDVAHQVQGSTSVSICWNKDVDYYIQIVSDSKETFRLDVSWTLEITRPEVPSDVTVSGADGKTEVSVSGKEELKWIQYTVPEDGRYKIRFADAKNMARVDIYKLRDGRLTDLGGLVLDFNRNYQDFKKGDILYVRCTSWQDATSYELSIKKTEEHYYEENKEHAGTVRSNTKASTVANAQAQAVIEYLNAVYKNTDRGLYVGHMDQTDKNVLKKLAQKITEGCTTETQKADAIVRWVGRNIKYDTSASSYSPQVFYTRTGDCYGDTMLIADLARLCGLRAAVAEGWKADLTRWTIEELSDITGHAWNYIYADGQWRMYDGLWGNYNMTDPSAVAAKGYYSSGVEGIYLIGKGVDSSFASISLDAWAQVYQNGEWLLLQYGMPINAYKRAYWTDDDGEFIREDETGVGWSSIRADDRFYPVFAEGYQEDINGQLLRGTSGQYYKDGRPRPENSRLYINGWFGYPPEEGEEDPVWDSYAGKDGVLYNYTLENIDGTMYYFGQTGHAFRLNMSPGQYSMTDGVLTVPTGISGQILADRSIQKYAIHKNENAKIVFRDYDSSLVDVSEDGTITTKQEGYVTIYYDVVSTDGRYYVSNGSIEFLISNKAKPTPDYADRPVDNSSFAADDSNGNADNSDGTEKVIAPKTYELSKEQYVYNGKVKTPEVRIYGKHGDQLPDTAFTVEKASGRKNVGTYAYKITFRGAYKKYGIKTLTFKILPKGTNLTKVGRAKKALTVKWKKQTAKMPENRINGYQIRYSLKSSMKQSKMVRVKGYKKSSAKIRKLQAKKKYYLQIRTYMTVGKKTYYSKWSAKKNAITK</sequence>
<dbReference type="SUPFAM" id="SSF54001">
    <property type="entry name" value="Cysteine proteinases"/>
    <property type="match status" value="1"/>
</dbReference>